<dbReference type="InterPro" id="IPR034032">
    <property type="entry name" value="Zn_MMP-like_bac"/>
</dbReference>
<dbReference type="SUPFAM" id="SSF55486">
    <property type="entry name" value="Metalloproteases ('zincins'), catalytic domain"/>
    <property type="match status" value="1"/>
</dbReference>
<evidence type="ECO:0008006" key="6">
    <source>
        <dbReference type="Google" id="ProtNLM"/>
    </source>
</evidence>
<dbReference type="PANTHER" id="PTHR38478">
    <property type="entry name" value="PEPTIDASE M1A AND M12B"/>
    <property type="match status" value="1"/>
</dbReference>
<feature type="domain" description="EcxA zinc-binding" evidence="1">
    <location>
        <begin position="430"/>
        <end position="741"/>
    </location>
</feature>
<dbReference type="Gene3D" id="3.40.390.10">
    <property type="entry name" value="Collagenase (Catalytic Domain)"/>
    <property type="match status" value="1"/>
</dbReference>
<evidence type="ECO:0000259" key="3">
    <source>
        <dbReference type="Pfam" id="PF17162"/>
    </source>
</evidence>
<protein>
    <recommendedName>
        <fullName evidence="6">Zinc-dependent metalloprotease</fullName>
    </recommendedName>
</protein>
<dbReference type="Pfam" id="PF16313">
    <property type="entry name" value="DUF4953"/>
    <property type="match status" value="1"/>
</dbReference>
<dbReference type="Pfam" id="PF17148">
    <property type="entry name" value="DUF5117"/>
    <property type="match status" value="1"/>
</dbReference>
<dbReference type="InterPro" id="IPR033428">
    <property type="entry name" value="DUF5118"/>
</dbReference>
<gene>
    <name evidence="4" type="ORF">SAMN05421788_101370</name>
</gene>
<evidence type="ECO:0000313" key="5">
    <source>
        <dbReference type="Proteomes" id="UP000186917"/>
    </source>
</evidence>
<evidence type="ECO:0000259" key="1">
    <source>
        <dbReference type="Pfam" id="PF16313"/>
    </source>
</evidence>
<dbReference type="CDD" id="cd04276">
    <property type="entry name" value="ZnMc_MMP_like_2"/>
    <property type="match status" value="1"/>
</dbReference>
<dbReference type="OrthoDB" id="9776599at2"/>
<dbReference type="InterPro" id="IPR024079">
    <property type="entry name" value="MetalloPept_cat_dom_sf"/>
</dbReference>
<reference evidence="5" key="1">
    <citation type="submission" date="2017-01" db="EMBL/GenBank/DDBJ databases">
        <authorList>
            <person name="Varghese N."/>
            <person name="Submissions S."/>
        </authorList>
    </citation>
    <scope>NUCLEOTIDE SEQUENCE [LARGE SCALE GENOMIC DNA]</scope>
    <source>
        <strain evidence="5">DSM 21054</strain>
    </source>
</reference>
<dbReference type="InterPro" id="IPR032534">
    <property type="entry name" value="EcxA_zinc-bd"/>
</dbReference>
<dbReference type="KEGG" id="fln:FLA_4968"/>
<evidence type="ECO:0000313" key="4">
    <source>
        <dbReference type="EMBL" id="SIS64051.1"/>
    </source>
</evidence>
<keyword evidence="5" id="KW-1185">Reference proteome</keyword>
<dbReference type="EMBL" id="FTOR01000001">
    <property type="protein sequence ID" value="SIS64051.1"/>
    <property type="molecule type" value="Genomic_DNA"/>
</dbReference>
<sequence length="838" mass="93781">MKKLVAGLLVTTVSSCALFQKQSHKPAVAPPAPTVKKDSARPAGIKPFSDVITAKAVTRKGLFTVHEQDGKYFFELADTIFGRDILLVSRLSKSTPGAGNFGGEEMNEQMLRWEKGPNNNVFLRVITLISTADSTNQIYKAIENSNVYPIAAAFDIKAKGKDGAGAVIDVTDFIKGDNMLLAFTPAAKRSFNLTALAADRSYVVSVRSYPLNTEVRTVKTYQGMPPADKPGLPALAEAGAITIEMNNSFVLLPKVPMKMRHFDYRVGFFSSDYKKFSDAQQQVQEESYIHRWRLEPKPEDMEKWKRGELVEPAKPIVYYIDPATPKKWRPYLIAGINDWCKAFEQAGFKNAISGKEWPENDSTMSLDDARYSVVRYFAASVENAYGPNVADPRSGEIIESHVGWYHNVMKLVHDWYFTQAGAIDPGARKMVFDDTLMGQLIRFVSSHEIGHTLGLRHNMGASSATPVEKLRDKAWVEAHGHTASIMDYARFNYVAQPEDNISHAGIFPRINDYDKWAIQWGYTPIPEAATGKEELPILNKWIKDSLSANPRLWFSGEGKDYDPRSQTEDLGDNSMKASEYGMKNLMRIVPHLIEWTKERDGDDYNNLATMYKAVMTQRERYLGHVLKNLAGVPQTAKSVDQAGAIYAYTPRAIQKEAVAFLCKYELQTPEWLLDTAILNRINNPGLGEPVSEGQGTMLMLMMSGGRLTRLEAQVNRFKDKDMYTPEELLSDIENELWSELRTGKPIDFYRRKLQRSYADGLKGLIDASQVKGGVAGLIASMSAQQMANSDMKILAKAHLVKVQKMVAAAIPGVKDATSKQHLEFILDGIKKFFDDKNK</sequence>
<proteinExistence type="predicted"/>
<organism evidence="4 5">
    <name type="scientific">Filimonas lacunae</name>
    <dbReference type="NCBI Taxonomy" id="477680"/>
    <lineage>
        <taxon>Bacteria</taxon>
        <taxon>Pseudomonadati</taxon>
        <taxon>Bacteroidota</taxon>
        <taxon>Chitinophagia</taxon>
        <taxon>Chitinophagales</taxon>
        <taxon>Chitinophagaceae</taxon>
        <taxon>Filimonas</taxon>
    </lineage>
</organism>
<dbReference type="Proteomes" id="UP000186917">
    <property type="component" value="Unassembled WGS sequence"/>
</dbReference>
<dbReference type="AlphaFoldDB" id="A0A173MNE8"/>
<evidence type="ECO:0000259" key="2">
    <source>
        <dbReference type="Pfam" id="PF17148"/>
    </source>
</evidence>
<dbReference type="InterPro" id="IPR033413">
    <property type="entry name" value="DUF5117"/>
</dbReference>
<dbReference type="Pfam" id="PF17162">
    <property type="entry name" value="DUF5118"/>
    <property type="match status" value="1"/>
</dbReference>
<dbReference type="GO" id="GO:0008237">
    <property type="term" value="F:metallopeptidase activity"/>
    <property type="evidence" value="ECO:0007669"/>
    <property type="project" value="InterPro"/>
</dbReference>
<feature type="domain" description="DUF5117" evidence="2">
    <location>
        <begin position="103"/>
        <end position="297"/>
    </location>
</feature>
<dbReference type="STRING" id="477680.SAMN05421788_101370"/>
<dbReference type="PROSITE" id="PS51257">
    <property type="entry name" value="PROKAR_LIPOPROTEIN"/>
    <property type="match status" value="1"/>
</dbReference>
<feature type="domain" description="DUF5118" evidence="3">
    <location>
        <begin position="45"/>
        <end position="93"/>
    </location>
</feature>
<dbReference type="PANTHER" id="PTHR38478:SF1">
    <property type="entry name" value="ZINC DEPENDENT METALLOPROTEASE DOMAIN LIPOPROTEIN"/>
    <property type="match status" value="1"/>
</dbReference>
<name>A0A173MNE8_9BACT</name>
<dbReference type="RefSeq" id="WP_076375100.1">
    <property type="nucleotide sequence ID" value="NZ_AP017422.1"/>
</dbReference>
<accession>A0A173MNE8</accession>